<feature type="region of interest" description="Disordered" evidence="1">
    <location>
        <begin position="1"/>
        <end position="70"/>
    </location>
</feature>
<dbReference type="AlphaFoldDB" id="A0ABD0Y260"/>
<protein>
    <submittedName>
        <fullName evidence="2">Uncharacterized protein</fullName>
    </submittedName>
</protein>
<keyword evidence="3" id="KW-1185">Reference proteome</keyword>
<feature type="compositionally biased region" description="Polar residues" evidence="1">
    <location>
        <begin position="26"/>
        <end position="44"/>
    </location>
</feature>
<organism evidence="2 3">
    <name type="scientific">Ranatra chinensis</name>
    <dbReference type="NCBI Taxonomy" id="642074"/>
    <lineage>
        <taxon>Eukaryota</taxon>
        <taxon>Metazoa</taxon>
        <taxon>Ecdysozoa</taxon>
        <taxon>Arthropoda</taxon>
        <taxon>Hexapoda</taxon>
        <taxon>Insecta</taxon>
        <taxon>Pterygota</taxon>
        <taxon>Neoptera</taxon>
        <taxon>Paraneoptera</taxon>
        <taxon>Hemiptera</taxon>
        <taxon>Heteroptera</taxon>
        <taxon>Panheteroptera</taxon>
        <taxon>Nepomorpha</taxon>
        <taxon>Nepidae</taxon>
        <taxon>Ranatrinae</taxon>
        <taxon>Ranatra</taxon>
    </lineage>
</organism>
<evidence type="ECO:0000256" key="1">
    <source>
        <dbReference type="SAM" id="MobiDB-lite"/>
    </source>
</evidence>
<proteinExistence type="predicted"/>
<feature type="non-terminal residue" evidence="2">
    <location>
        <position position="1"/>
    </location>
</feature>
<accession>A0ABD0Y260</accession>
<dbReference type="EMBL" id="JBFDAA010000016">
    <property type="protein sequence ID" value="KAL1117297.1"/>
    <property type="molecule type" value="Genomic_DNA"/>
</dbReference>
<name>A0ABD0Y260_9HEMI</name>
<evidence type="ECO:0000313" key="2">
    <source>
        <dbReference type="EMBL" id="KAL1117297.1"/>
    </source>
</evidence>
<dbReference type="Proteomes" id="UP001558652">
    <property type="component" value="Unassembled WGS sequence"/>
</dbReference>
<comment type="caution">
    <text evidence="2">The sequence shown here is derived from an EMBL/GenBank/DDBJ whole genome shotgun (WGS) entry which is preliminary data.</text>
</comment>
<sequence length="131" mass="14132">GSKFSLEPSLDDTSSLLGEGSRRSLAETSITSTADLSVFSSAPRSQGGGDDNHSLDTDSGPPTPTPRSPDILRIYVPYESPQHNGDLPRPPTQLDNKIRILVMDQSPPVDENTPIVELASPFRVEHPVDLK</sequence>
<evidence type="ECO:0000313" key="3">
    <source>
        <dbReference type="Proteomes" id="UP001558652"/>
    </source>
</evidence>
<reference evidence="2 3" key="1">
    <citation type="submission" date="2024-07" db="EMBL/GenBank/DDBJ databases">
        <title>Chromosome-level genome assembly of the water stick insect Ranatra chinensis (Heteroptera: Nepidae).</title>
        <authorList>
            <person name="Liu X."/>
        </authorList>
    </citation>
    <scope>NUCLEOTIDE SEQUENCE [LARGE SCALE GENOMIC DNA]</scope>
    <source>
        <strain evidence="2">Cailab_2021Rc</strain>
        <tissue evidence="2">Muscle</tissue>
    </source>
</reference>
<gene>
    <name evidence="2" type="ORF">AAG570_004623</name>
</gene>